<evidence type="ECO:0000313" key="1">
    <source>
        <dbReference type="EMBL" id="MEI5688545.1"/>
    </source>
</evidence>
<gene>
    <name evidence="1" type="ORF">V8201_15740</name>
</gene>
<evidence type="ECO:0000313" key="2">
    <source>
        <dbReference type="Proteomes" id="UP001367771"/>
    </source>
</evidence>
<protein>
    <submittedName>
        <fullName evidence="1">Uncharacterized protein</fullName>
    </submittedName>
</protein>
<sequence>MKLGLFGAARPSVAVTDLPTHEIRTVEAQDRLSGLTPIEIAAVEAMSQPAVTVAAR</sequence>
<keyword evidence="2" id="KW-1185">Reference proteome</keyword>
<comment type="caution">
    <text evidence="1">The sequence shown here is derived from an EMBL/GenBank/DDBJ whole genome shotgun (WGS) entry which is preliminary data.</text>
</comment>
<name>A0ABU8H647_9SPHN</name>
<organism evidence="1 2">
    <name type="scientific">Sphingomonas kyungheensis</name>
    <dbReference type="NCBI Taxonomy" id="1069987"/>
    <lineage>
        <taxon>Bacteria</taxon>
        <taxon>Pseudomonadati</taxon>
        <taxon>Pseudomonadota</taxon>
        <taxon>Alphaproteobacteria</taxon>
        <taxon>Sphingomonadales</taxon>
        <taxon>Sphingomonadaceae</taxon>
        <taxon>Sphingomonas</taxon>
    </lineage>
</organism>
<dbReference type="EMBL" id="JBBBDM010000010">
    <property type="protein sequence ID" value="MEI5688545.1"/>
    <property type="molecule type" value="Genomic_DNA"/>
</dbReference>
<proteinExistence type="predicted"/>
<dbReference type="RefSeq" id="WP_153810790.1">
    <property type="nucleotide sequence ID" value="NZ_JBBBDM010000010.1"/>
</dbReference>
<dbReference type="Proteomes" id="UP001367771">
    <property type="component" value="Unassembled WGS sequence"/>
</dbReference>
<reference evidence="1 2" key="1">
    <citation type="journal article" date="2013" name="Int. J. Syst. Evol. Microbiol.">
        <title>Sphingomonas kyungheensis sp. nov., a bacterium with ginsenoside-converting activity isolated from soil of a ginseng field.</title>
        <authorList>
            <person name="Son H.M."/>
            <person name="Yang J.E."/>
            <person name="Park Y."/>
            <person name="Han C.K."/>
            <person name="Kim S.G."/>
            <person name="Kook M."/>
            <person name="Yi T.H."/>
        </authorList>
    </citation>
    <scope>NUCLEOTIDE SEQUENCE [LARGE SCALE GENOMIC DNA]</scope>
    <source>
        <strain evidence="1 2">LMG 26582</strain>
    </source>
</reference>
<accession>A0ABU8H647</accession>